<feature type="non-terminal residue" evidence="1">
    <location>
        <position position="69"/>
    </location>
</feature>
<gene>
    <name evidence="1" type="ORF">TSPGSL018_28093</name>
</gene>
<dbReference type="AlphaFoldDB" id="A0A061QJH5"/>
<organism evidence="1">
    <name type="scientific">Tetraselmis sp. GSL018</name>
    <dbReference type="NCBI Taxonomy" id="582737"/>
    <lineage>
        <taxon>Eukaryota</taxon>
        <taxon>Viridiplantae</taxon>
        <taxon>Chlorophyta</taxon>
        <taxon>core chlorophytes</taxon>
        <taxon>Chlorodendrophyceae</taxon>
        <taxon>Chlorodendrales</taxon>
        <taxon>Chlorodendraceae</taxon>
        <taxon>Tetraselmis</taxon>
    </lineage>
</organism>
<sequence length="69" mass="6839">CDMGTIGGGGVVHCAVAFLAGIFTRPYPMGPDAVGIGIGQGAGPPPARPAAALSPAWSCSQMNPVYQPQ</sequence>
<evidence type="ECO:0000313" key="1">
    <source>
        <dbReference type="EMBL" id="JAC60757.1"/>
    </source>
</evidence>
<name>A0A061QJH5_9CHLO</name>
<accession>A0A061QJH5</accession>
<feature type="non-terminal residue" evidence="1">
    <location>
        <position position="1"/>
    </location>
</feature>
<proteinExistence type="predicted"/>
<protein>
    <submittedName>
        <fullName evidence="1">Uncharacterized protein</fullName>
    </submittedName>
</protein>
<dbReference type="EMBL" id="GBEZ01026456">
    <property type="protein sequence ID" value="JAC60757.1"/>
    <property type="molecule type" value="Transcribed_RNA"/>
</dbReference>
<reference evidence="1" key="1">
    <citation type="submission" date="2014-05" db="EMBL/GenBank/DDBJ databases">
        <title>The transcriptome of the halophilic microalga Tetraselmis sp. GSL018 isolated from the Great Salt Lake, Utah.</title>
        <authorList>
            <person name="Jinkerson R.E."/>
            <person name="D'Adamo S."/>
            <person name="Posewitz M.C."/>
        </authorList>
    </citation>
    <scope>NUCLEOTIDE SEQUENCE</scope>
    <source>
        <strain evidence="1">GSL018</strain>
    </source>
</reference>